<dbReference type="Proteomes" id="UP000064967">
    <property type="component" value="Chromosome"/>
</dbReference>
<dbReference type="KEGG" id="llu:AKJ09_01012"/>
<dbReference type="PANTHER" id="PTHR11461:SF211">
    <property type="entry name" value="GH10112P-RELATED"/>
    <property type="match status" value="1"/>
</dbReference>
<comment type="similarity">
    <text evidence="1">Belongs to the serpin family.</text>
</comment>
<feature type="domain" description="Serpin" evidence="3">
    <location>
        <begin position="32"/>
        <end position="405"/>
    </location>
</feature>
<dbReference type="InterPro" id="IPR036186">
    <property type="entry name" value="Serpin_sf"/>
</dbReference>
<dbReference type="CDD" id="cd19590">
    <property type="entry name" value="serpin_thermopin-like"/>
    <property type="match status" value="1"/>
</dbReference>
<proteinExistence type="inferred from homology"/>
<evidence type="ECO:0000313" key="5">
    <source>
        <dbReference type="Proteomes" id="UP000064967"/>
    </source>
</evidence>
<protein>
    <submittedName>
        <fullName evidence="4">Serine protease inhibitor (Serpin family)</fullName>
    </submittedName>
</protein>
<dbReference type="PANTHER" id="PTHR11461">
    <property type="entry name" value="SERINE PROTEASE INHIBITOR, SERPIN"/>
    <property type="match status" value="1"/>
</dbReference>
<gene>
    <name evidence="4" type="ORF">AKJ09_01012</name>
</gene>
<dbReference type="Gene3D" id="2.30.39.10">
    <property type="entry name" value="Alpha-1-antitrypsin, domain 1"/>
    <property type="match status" value="1"/>
</dbReference>
<dbReference type="InterPro" id="IPR023796">
    <property type="entry name" value="Serpin_dom"/>
</dbReference>
<dbReference type="InterPro" id="IPR000215">
    <property type="entry name" value="Serpin_fam"/>
</dbReference>
<dbReference type="Pfam" id="PF00079">
    <property type="entry name" value="Serpin"/>
    <property type="match status" value="1"/>
</dbReference>
<dbReference type="SUPFAM" id="SSF56574">
    <property type="entry name" value="Serpins"/>
    <property type="match status" value="1"/>
</dbReference>
<sequence>MPAPKAETNADKLGASDADVASDVRAGNAFALKVYGRARKTPGNVMLSGTSLRRALSAAYLGAAGETASEMARTLELSTDVQKASALARAESDAWQSARGTKEGAKDNKDAARPELVVADRLWADKAFAIKPDYTKLVETALGASTAPVDFVHGTEEARTTINGWVAQKTADKIKDLLPKGSVDARTRVVITNAIYFKAKWSLPFQKTATKDEAFTTAAGKKVTTALMHETETHRIADAAGAKALEMHYDGGDLSMLVLLPNDAKGLDKLEDAVAKGGLDTWTKALASSRVAVTLPKFTFQWGGAMNAALQDLGMKAAFTPKADFAGIADPQGTERLFISDVVHKTWVAVDESGTEAAAATGVVMRTTSMPVGPVVEFKADHPFLFFIRDTKSERILFVGRVSDPKAS</sequence>
<dbReference type="PROSITE" id="PS00284">
    <property type="entry name" value="SERPIN"/>
    <property type="match status" value="1"/>
</dbReference>
<name>A0A0K1PLD9_9BACT</name>
<dbReference type="InterPro" id="IPR023795">
    <property type="entry name" value="Serpin_CS"/>
</dbReference>
<reference evidence="4 5" key="1">
    <citation type="submission" date="2015-08" db="EMBL/GenBank/DDBJ databases">
        <authorList>
            <person name="Babu N.S."/>
            <person name="Beckwith C.J."/>
            <person name="Beseler K.G."/>
            <person name="Brison A."/>
            <person name="Carone J.V."/>
            <person name="Caskin T.P."/>
            <person name="Diamond M."/>
            <person name="Durham M.E."/>
            <person name="Foxe J.M."/>
            <person name="Go M."/>
            <person name="Henderson B.A."/>
            <person name="Jones I.B."/>
            <person name="McGettigan J.A."/>
            <person name="Micheletti S.J."/>
            <person name="Nasrallah M.E."/>
            <person name="Ortiz D."/>
            <person name="Piller C.R."/>
            <person name="Privatt S.R."/>
            <person name="Schneider S.L."/>
            <person name="Sharp S."/>
            <person name="Smith T.C."/>
            <person name="Stanton J.D."/>
            <person name="Ullery H.E."/>
            <person name="Wilson R.J."/>
            <person name="Serrano M.G."/>
            <person name="Buck G."/>
            <person name="Lee V."/>
            <person name="Wang Y."/>
            <person name="Carvalho R."/>
            <person name="Voegtly L."/>
            <person name="Shi R."/>
            <person name="Duckworth R."/>
            <person name="Johnson A."/>
            <person name="Loviza R."/>
            <person name="Walstead R."/>
            <person name="Shah Z."/>
            <person name="Kiflezghi M."/>
            <person name="Wade K."/>
            <person name="Ball S.L."/>
            <person name="Bradley K.W."/>
            <person name="Asai D.J."/>
            <person name="Bowman C.A."/>
            <person name="Russell D.A."/>
            <person name="Pope W.H."/>
            <person name="Jacobs-Sera D."/>
            <person name="Hendrix R.W."/>
            <person name="Hatfull G.F."/>
        </authorList>
    </citation>
    <scope>NUCLEOTIDE SEQUENCE [LARGE SCALE GENOMIC DNA]</scope>
    <source>
        <strain evidence="4 5">DSM 27648</strain>
    </source>
</reference>
<dbReference type="Gene3D" id="3.30.497.10">
    <property type="entry name" value="Antithrombin, subunit I, domain 2"/>
    <property type="match status" value="1"/>
</dbReference>
<dbReference type="EMBL" id="CP012333">
    <property type="protein sequence ID" value="AKU94348.1"/>
    <property type="molecule type" value="Genomic_DNA"/>
</dbReference>
<dbReference type="RefSeq" id="WP_169927255.1">
    <property type="nucleotide sequence ID" value="NZ_CP012333.1"/>
</dbReference>
<dbReference type="SMART" id="SM00093">
    <property type="entry name" value="SERPIN"/>
    <property type="match status" value="1"/>
</dbReference>
<evidence type="ECO:0000313" key="4">
    <source>
        <dbReference type="EMBL" id="AKU94348.1"/>
    </source>
</evidence>
<dbReference type="InterPro" id="IPR042185">
    <property type="entry name" value="Serpin_sf_2"/>
</dbReference>
<evidence type="ECO:0000259" key="3">
    <source>
        <dbReference type="SMART" id="SM00093"/>
    </source>
</evidence>
<dbReference type="STRING" id="1391654.AKJ09_01012"/>
<dbReference type="InterPro" id="IPR042178">
    <property type="entry name" value="Serpin_sf_1"/>
</dbReference>
<dbReference type="GO" id="GO:0005615">
    <property type="term" value="C:extracellular space"/>
    <property type="evidence" value="ECO:0007669"/>
    <property type="project" value="InterPro"/>
</dbReference>
<dbReference type="GO" id="GO:0004867">
    <property type="term" value="F:serine-type endopeptidase inhibitor activity"/>
    <property type="evidence" value="ECO:0007669"/>
    <property type="project" value="InterPro"/>
</dbReference>
<evidence type="ECO:0000256" key="1">
    <source>
        <dbReference type="RuleBase" id="RU000411"/>
    </source>
</evidence>
<keyword evidence="5" id="KW-1185">Reference proteome</keyword>
<dbReference type="AlphaFoldDB" id="A0A0K1PLD9"/>
<feature type="compositionally biased region" description="Basic and acidic residues" evidence="2">
    <location>
        <begin position="100"/>
        <end position="111"/>
    </location>
</feature>
<feature type="region of interest" description="Disordered" evidence="2">
    <location>
        <begin position="92"/>
        <end position="111"/>
    </location>
</feature>
<organism evidence="4 5">
    <name type="scientific">Labilithrix luteola</name>
    <dbReference type="NCBI Taxonomy" id="1391654"/>
    <lineage>
        <taxon>Bacteria</taxon>
        <taxon>Pseudomonadati</taxon>
        <taxon>Myxococcota</taxon>
        <taxon>Polyangia</taxon>
        <taxon>Polyangiales</taxon>
        <taxon>Labilitrichaceae</taxon>
        <taxon>Labilithrix</taxon>
    </lineage>
</organism>
<accession>A0A0K1PLD9</accession>
<evidence type="ECO:0000256" key="2">
    <source>
        <dbReference type="SAM" id="MobiDB-lite"/>
    </source>
</evidence>